<feature type="transmembrane region" description="Helical" evidence="1">
    <location>
        <begin position="38"/>
        <end position="59"/>
    </location>
</feature>
<name>A0A6A6E2M5_9PEZI</name>
<dbReference type="AlphaFoldDB" id="A0A6A6E2M5"/>
<evidence type="ECO:0000256" key="1">
    <source>
        <dbReference type="SAM" id="Phobius"/>
    </source>
</evidence>
<evidence type="ECO:0000313" key="2">
    <source>
        <dbReference type="EMBL" id="KAF2185255.1"/>
    </source>
</evidence>
<evidence type="ECO:0000313" key="3">
    <source>
        <dbReference type="Proteomes" id="UP000800200"/>
    </source>
</evidence>
<reference evidence="2" key="1">
    <citation type="journal article" date="2020" name="Stud. Mycol.">
        <title>101 Dothideomycetes genomes: a test case for predicting lifestyles and emergence of pathogens.</title>
        <authorList>
            <person name="Haridas S."/>
            <person name="Albert R."/>
            <person name="Binder M."/>
            <person name="Bloem J."/>
            <person name="Labutti K."/>
            <person name="Salamov A."/>
            <person name="Andreopoulos B."/>
            <person name="Baker S."/>
            <person name="Barry K."/>
            <person name="Bills G."/>
            <person name="Bluhm B."/>
            <person name="Cannon C."/>
            <person name="Castanera R."/>
            <person name="Culley D."/>
            <person name="Daum C."/>
            <person name="Ezra D."/>
            <person name="Gonzalez J."/>
            <person name="Henrissat B."/>
            <person name="Kuo A."/>
            <person name="Liang C."/>
            <person name="Lipzen A."/>
            <person name="Lutzoni F."/>
            <person name="Magnuson J."/>
            <person name="Mondo S."/>
            <person name="Nolan M."/>
            <person name="Ohm R."/>
            <person name="Pangilinan J."/>
            <person name="Park H.-J."/>
            <person name="Ramirez L."/>
            <person name="Alfaro M."/>
            <person name="Sun H."/>
            <person name="Tritt A."/>
            <person name="Yoshinaga Y."/>
            <person name="Zwiers L.-H."/>
            <person name="Turgeon B."/>
            <person name="Goodwin S."/>
            <person name="Spatafora J."/>
            <person name="Crous P."/>
            <person name="Grigoriev I."/>
        </authorList>
    </citation>
    <scope>NUCLEOTIDE SEQUENCE</scope>
    <source>
        <strain evidence="2">CBS 207.26</strain>
    </source>
</reference>
<dbReference type="Proteomes" id="UP000800200">
    <property type="component" value="Unassembled WGS sequence"/>
</dbReference>
<organism evidence="2 3">
    <name type="scientific">Zopfia rhizophila CBS 207.26</name>
    <dbReference type="NCBI Taxonomy" id="1314779"/>
    <lineage>
        <taxon>Eukaryota</taxon>
        <taxon>Fungi</taxon>
        <taxon>Dikarya</taxon>
        <taxon>Ascomycota</taxon>
        <taxon>Pezizomycotina</taxon>
        <taxon>Dothideomycetes</taxon>
        <taxon>Dothideomycetes incertae sedis</taxon>
        <taxon>Zopfiaceae</taxon>
        <taxon>Zopfia</taxon>
    </lineage>
</organism>
<keyword evidence="1" id="KW-1133">Transmembrane helix</keyword>
<keyword evidence="1" id="KW-0812">Transmembrane</keyword>
<sequence length="65" mass="7501">MLRNHFSHVFSVQTLPHFPESTLKELGGAWYMLPTGKWLNFFLFFFFFQSCGVVVLGFGRLIGKA</sequence>
<keyword evidence="1" id="KW-0472">Membrane</keyword>
<dbReference type="EMBL" id="ML994634">
    <property type="protein sequence ID" value="KAF2185255.1"/>
    <property type="molecule type" value="Genomic_DNA"/>
</dbReference>
<accession>A0A6A6E2M5</accession>
<keyword evidence="3" id="KW-1185">Reference proteome</keyword>
<gene>
    <name evidence="2" type="ORF">K469DRAFT_165276</name>
</gene>
<protein>
    <submittedName>
        <fullName evidence="2">Uncharacterized protein</fullName>
    </submittedName>
</protein>
<proteinExistence type="predicted"/>